<dbReference type="AlphaFoldDB" id="A0A3N2BLC1"/>
<evidence type="ECO:0000313" key="1">
    <source>
        <dbReference type="EMBL" id="ROR76073.1"/>
    </source>
</evidence>
<name>A0A3N2BLC1_9MICO</name>
<dbReference type="RefSeq" id="WP_085514145.1">
    <property type="nucleotide sequence ID" value="NZ_FXAP01000007.1"/>
</dbReference>
<comment type="caution">
    <text evidence="1">The sequence shown here is derived from an EMBL/GenBank/DDBJ whole genome shotgun (WGS) entry which is preliminary data.</text>
</comment>
<accession>A0A3N2BLC1</accession>
<evidence type="ECO:0000313" key="2">
    <source>
        <dbReference type="Proteomes" id="UP000266915"/>
    </source>
</evidence>
<dbReference type="EMBL" id="RKHL01000002">
    <property type="protein sequence ID" value="ROR76073.1"/>
    <property type="molecule type" value="Genomic_DNA"/>
</dbReference>
<sequence length="109" mass="11474">MTVNTSTTTIKNAADGLVGVDLTIRSLGMTLHDGDALGLAQTLQDVINSAAEEDAVHAWVGIPHGFIAVTRRTESADDIELVSDGGVVLATLSADECLDAVRVIRGYYF</sequence>
<dbReference type="Proteomes" id="UP000266915">
    <property type="component" value="Unassembled WGS sequence"/>
</dbReference>
<gene>
    <name evidence="1" type="ORF">EDD42_4026</name>
</gene>
<protein>
    <submittedName>
        <fullName evidence="1">Uncharacterized protein</fullName>
    </submittedName>
</protein>
<keyword evidence="2" id="KW-1185">Reference proteome</keyword>
<organism evidence="1 2">
    <name type="scientific">Plantibacter flavus</name>
    <dbReference type="NCBI Taxonomy" id="150123"/>
    <lineage>
        <taxon>Bacteria</taxon>
        <taxon>Bacillati</taxon>
        <taxon>Actinomycetota</taxon>
        <taxon>Actinomycetes</taxon>
        <taxon>Micrococcales</taxon>
        <taxon>Microbacteriaceae</taxon>
        <taxon>Plantibacter</taxon>
    </lineage>
</organism>
<proteinExistence type="predicted"/>
<reference evidence="1 2" key="1">
    <citation type="submission" date="2018-11" db="EMBL/GenBank/DDBJ databases">
        <title>Sequencing the genomes of 1000 actinobacteria strains.</title>
        <authorList>
            <person name="Klenk H.-P."/>
        </authorList>
    </citation>
    <scope>NUCLEOTIDE SEQUENCE [LARGE SCALE GENOMIC DNA]</scope>
    <source>
        <strain evidence="1 2">DSM 14012</strain>
    </source>
</reference>